<name>A0A0U1M6M4_TALIS</name>
<dbReference type="EMBL" id="CVMT01000008">
    <property type="protein sequence ID" value="CRG90586.1"/>
    <property type="molecule type" value="Genomic_DNA"/>
</dbReference>
<protein>
    <submittedName>
        <fullName evidence="1">Uncharacterized protein</fullName>
    </submittedName>
</protein>
<evidence type="ECO:0000313" key="1">
    <source>
        <dbReference type="EMBL" id="CRG90586.1"/>
    </source>
</evidence>
<gene>
    <name evidence="1" type="ORF">PISL3812_07630</name>
</gene>
<keyword evidence="2" id="KW-1185">Reference proteome</keyword>
<dbReference type="OrthoDB" id="4508560at2759"/>
<dbReference type="STRING" id="28573.A0A0U1M6M4"/>
<dbReference type="AlphaFoldDB" id="A0A0U1M6M4"/>
<sequence>MAKADYGQAMMQLCLDNHGNINHRMPVMARYESDEDNGFSTRSNARRMAGKDKYSNQYYTYTTPLLMFLDSIESFNSPNRPDPVKGLIWLLEQGAHFPADDPRELHPRFVEWHRHEYVYDAGGSLGGYGFMYRKSPTLHHRKCASVPTAVEILLDKWGLKKFSEPNFAEIIKLLIHHGVARGHVARLLIKYDSLYYYLPVSSSTKEKEKAEFGQVSLVTMLLETLKNPGGNSSVTSADDPDNLDDIDNVLSAFIISKARSWLSSPPLESSYMIIERLIKAGANINALIPLRGMHPYGVPVLHRICADTNSLRRSRPELPHDPWLSTTIFPNLVKNGADPMIPAGDDGKTAVEALVANLDQLQEADKDYLNSLGALLKQLHEKYFDT</sequence>
<dbReference type="Proteomes" id="UP000054383">
    <property type="component" value="Unassembled WGS sequence"/>
</dbReference>
<accession>A0A0U1M6M4</accession>
<reference evidence="1 2" key="1">
    <citation type="submission" date="2015-04" db="EMBL/GenBank/DDBJ databases">
        <authorList>
            <person name="Syromyatnikov M.Y."/>
            <person name="Popov V.N."/>
        </authorList>
    </citation>
    <scope>NUCLEOTIDE SEQUENCE [LARGE SCALE GENOMIC DNA]</scope>
    <source>
        <strain evidence="1">WF-38-12</strain>
    </source>
</reference>
<organism evidence="1 2">
    <name type="scientific">Talaromyces islandicus</name>
    <name type="common">Penicillium islandicum</name>
    <dbReference type="NCBI Taxonomy" id="28573"/>
    <lineage>
        <taxon>Eukaryota</taxon>
        <taxon>Fungi</taxon>
        <taxon>Dikarya</taxon>
        <taxon>Ascomycota</taxon>
        <taxon>Pezizomycotina</taxon>
        <taxon>Eurotiomycetes</taxon>
        <taxon>Eurotiomycetidae</taxon>
        <taxon>Eurotiales</taxon>
        <taxon>Trichocomaceae</taxon>
        <taxon>Talaromyces</taxon>
        <taxon>Talaromyces sect. Islandici</taxon>
    </lineage>
</organism>
<evidence type="ECO:0000313" key="2">
    <source>
        <dbReference type="Proteomes" id="UP000054383"/>
    </source>
</evidence>
<proteinExistence type="predicted"/>